<sequence length="414" mass="45334">MTTGNDTGRRFRRFFGLPLAGIALVIFAGAAQAAAASPSQWVKSFWPTAKAAGISWSVYEQALGNFTPDPDVLKKAGSQAEFKSQIWDYLDITVTDDRITKGKALLLQYAPQLAAIERKYGVDRHYFVAIWGIESHYGEVLENPKIVKSTIRSLATLAYQGGRRSKFGRTQLVAALKILQRGDVSPAAMTGSWAGAMGHTQFIPTTYNAYAVDFDGDGRRDIWRSPIDALASAAAYLDKMGWRDGETWGYEVEFTRGFNYKLLHGAGSKSLGEWQKLGVRRVGGKNFPRPGDSATLFAPAGAQGPAFVLIKNFSVIKRYNNSDFYALAVGHLSDRLRGGDTFQASWPRDERALTSAEKEQLQKLLASKGHYDGPIDGKIGSGSRGAIRDYQLKVGLVPDGVDSVKVLKHLEASR</sequence>
<feature type="domain" description="Transglycosylase SLT" evidence="3">
    <location>
        <begin position="39"/>
        <end position="334"/>
    </location>
</feature>
<evidence type="ECO:0000313" key="4">
    <source>
        <dbReference type="EMBL" id="SDB03338.1"/>
    </source>
</evidence>
<dbReference type="STRING" id="665467.SAMN02982931_00166"/>
<feature type="signal peptide" evidence="1">
    <location>
        <begin position="1"/>
        <end position="33"/>
    </location>
</feature>
<dbReference type="FunFam" id="1.10.8.350:FF:000001">
    <property type="entry name" value="Lytic murein transglycosylase B"/>
    <property type="match status" value="1"/>
</dbReference>
<dbReference type="OrthoDB" id="9808544at2"/>
<dbReference type="GO" id="GO:0009253">
    <property type="term" value="P:peptidoglycan catabolic process"/>
    <property type="evidence" value="ECO:0007669"/>
    <property type="project" value="TreeGrafter"/>
</dbReference>
<dbReference type="Gene3D" id="1.10.101.10">
    <property type="entry name" value="PGBD-like superfamily/PGBD"/>
    <property type="match status" value="1"/>
</dbReference>
<dbReference type="EMBL" id="FMXQ01000001">
    <property type="protein sequence ID" value="SDB03338.1"/>
    <property type="molecule type" value="Genomic_DNA"/>
</dbReference>
<accession>A0A1G6A4H1</accession>
<feature type="chain" id="PRO_5011746472" evidence="1">
    <location>
        <begin position="34"/>
        <end position="414"/>
    </location>
</feature>
<keyword evidence="1" id="KW-0732">Signal</keyword>
<dbReference type="GO" id="GO:0008933">
    <property type="term" value="F:peptidoglycan lytic transglycosylase activity"/>
    <property type="evidence" value="ECO:0007669"/>
    <property type="project" value="TreeGrafter"/>
</dbReference>
<dbReference type="PANTHER" id="PTHR30163">
    <property type="entry name" value="MEMBRANE-BOUND LYTIC MUREIN TRANSGLYCOSYLASE B"/>
    <property type="match status" value="1"/>
</dbReference>
<dbReference type="InterPro" id="IPR031304">
    <property type="entry name" value="SLT_2"/>
</dbReference>
<dbReference type="Pfam" id="PF13406">
    <property type="entry name" value="SLT_2"/>
    <property type="match status" value="1"/>
</dbReference>
<keyword evidence="5" id="KW-1185">Reference proteome</keyword>
<evidence type="ECO:0000259" key="3">
    <source>
        <dbReference type="Pfam" id="PF13406"/>
    </source>
</evidence>
<name>A0A1G6A4H1_9HYPH</name>
<reference evidence="4 5" key="1">
    <citation type="submission" date="2016-10" db="EMBL/GenBank/DDBJ databases">
        <authorList>
            <person name="de Groot N.N."/>
        </authorList>
    </citation>
    <scope>NUCLEOTIDE SEQUENCE [LARGE SCALE GENOMIC DNA]</scope>
    <source>
        <strain evidence="4 5">ATCC 35022</strain>
    </source>
</reference>
<feature type="domain" description="Peptidoglycan binding-like" evidence="2">
    <location>
        <begin position="359"/>
        <end position="401"/>
    </location>
</feature>
<dbReference type="SUPFAM" id="SSF47090">
    <property type="entry name" value="PGBD-like"/>
    <property type="match status" value="1"/>
</dbReference>
<dbReference type="Gene3D" id="1.10.530.10">
    <property type="match status" value="1"/>
</dbReference>
<dbReference type="Proteomes" id="UP000199071">
    <property type="component" value="Unassembled WGS sequence"/>
</dbReference>
<evidence type="ECO:0000313" key="5">
    <source>
        <dbReference type="Proteomes" id="UP000199071"/>
    </source>
</evidence>
<dbReference type="SUPFAM" id="SSF53955">
    <property type="entry name" value="Lysozyme-like"/>
    <property type="match status" value="1"/>
</dbReference>
<dbReference type="InterPro" id="IPR023346">
    <property type="entry name" value="Lysozyme-like_dom_sf"/>
</dbReference>
<dbReference type="InterPro" id="IPR002477">
    <property type="entry name" value="Peptidoglycan-bd-like"/>
</dbReference>
<protein>
    <submittedName>
        <fullName evidence="4">Membrane-bound lytic murein transglycosylase B</fullName>
    </submittedName>
</protein>
<evidence type="ECO:0000259" key="2">
    <source>
        <dbReference type="Pfam" id="PF01471"/>
    </source>
</evidence>
<dbReference type="AlphaFoldDB" id="A0A1G6A4H1"/>
<evidence type="ECO:0000256" key="1">
    <source>
        <dbReference type="SAM" id="SignalP"/>
    </source>
</evidence>
<dbReference type="NCBIfam" id="TIGR02283">
    <property type="entry name" value="MltB_2"/>
    <property type="match status" value="1"/>
</dbReference>
<dbReference type="InterPro" id="IPR036366">
    <property type="entry name" value="PGBDSf"/>
</dbReference>
<dbReference type="CDD" id="cd13399">
    <property type="entry name" value="Slt35-like"/>
    <property type="match status" value="1"/>
</dbReference>
<proteinExistence type="predicted"/>
<dbReference type="Gene3D" id="1.10.8.350">
    <property type="entry name" value="Bacterial muramidase"/>
    <property type="match status" value="1"/>
</dbReference>
<dbReference type="InterPro" id="IPR011970">
    <property type="entry name" value="MltB_2"/>
</dbReference>
<organism evidence="4 5">
    <name type="scientific">Bauldia litoralis</name>
    <dbReference type="NCBI Taxonomy" id="665467"/>
    <lineage>
        <taxon>Bacteria</taxon>
        <taxon>Pseudomonadati</taxon>
        <taxon>Pseudomonadota</taxon>
        <taxon>Alphaproteobacteria</taxon>
        <taxon>Hyphomicrobiales</taxon>
        <taxon>Kaistiaceae</taxon>
        <taxon>Bauldia</taxon>
    </lineage>
</organism>
<dbReference type="InterPro" id="IPR036365">
    <property type="entry name" value="PGBD-like_sf"/>
</dbReference>
<dbReference type="PANTHER" id="PTHR30163:SF8">
    <property type="entry name" value="LYTIC MUREIN TRANSGLYCOSYLASE"/>
    <property type="match status" value="1"/>
</dbReference>
<gene>
    <name evidence="4" type="ORF">SAMN02982931_00166</name>
</gene>
<dbReference type="InterPro" id="IPR043426">
    <property type="entry name" value="MltB-like"/>
</dbReference>
<dbReference type="RefSeq" id="WP_090874892.1">
    <property type="nucleotide sequence ID" value="NZ_FMXQ01000001.1"/>
</dbReference>
<dbReference type="Pfam" id="PF01471">
    <property type="entry name" value="PG_binding_1"/>
    <property type="match status" value="1"/>
</dbReference>